<dbReference type="EMBL" id="BAAAUV010000019">
    <property type="protein sequence ID" value="GAA3229773.1"/>
    <property type="molecule type" value="Genomic_DNA"/>
</dbReference>
<evidence type="ECO:0000259" key="1">
    <source>
        <dbReference type="Pfam" id="PF04149"/>
    </source>
</evidence>
<reference evidence="3" key="1">
    <citation type="journal article" date="2019" name="Int. J. Syst. Evol. Microbiol.">
        <title>The Global Catalogue of Microorganisms (GCM) 10K type strain sequencing project: providing services to taxonomists for standard genome sequencing and annotation.</title>
        <authorList>
            <consortium name="The Broad Institute Genomics Platform"/>
            <consortium name="The Broad Institute Genome Sequencing Center for Infectious Disease"/>
            <person name="Wu L."/>
            <person name="Ma J."/>
        </authorList>
    </citation>
    <scope>NUCLEOTIDE SEQUENCE [LARGE SCALE GENOMIC DNA]</scope>
    <source>
        <strain evidence="3">JCM 9377</strain>
    </source>
</reference>
<keyword evidence="3" id="KW-1185">Reference proteome</keyword>
<protein>
    <recommendedName>
        <fullName evidence="1">DUF397 domain-containing protein</fullName>
    </recommendedName>
</protein>
<dbReference type="Proteomes" id="UP001501237">
    <property type="component" value="Unassembled WGS sequence"/>
</dbReference>
<comment type="caution">
    <text evidence="2">The sequence shown here is derived from an EMBL/GenBank/DDBJ whole genome shotgun (WGS) entry which is preliminary data.</text>
</comment>
<dbReference type="Pfam" id="PF04149">
    <property type="entry name" value="DUF397"/>
    <property type="match status" value="1"/>
</dbReference>
<organism evidence="2 3">
    <name type="scientific">Actinocorallia longicatena</name>
    <dbReference type="NCBI Taxonomy" id="111803"/>
    <lineage>
        <taxon>Bacteria</taxon>
        <taxon>Bacillati</taxon>
        <taxon>Actinomycetota</taxon>
        <taxon>Actinomycetes</taxon>
        <taxon>Streptosporangiales</taxon>
        <taxon>Thermomonosporaceae</taxon>
        <taxon>Actinocorallia</taxon>
    </lineage>
</organism>
<proteinExistence type="predicted"/>
<feature type="domain" description="DUF397" evidence="1">
    <location>
        <begin position="4"/>
        <end position="56"/>
    </location>
</feature>
<gene>
    <name evidence="2" type="ORF">GCM10010468_59890</name>
</gene>
<sequence>MVELTWRKSTHSGSGDQCVEVAALPEGGRAIRDSKNPDGPMLMINRSEFTKFVQGLHG</sequence>
<name>A0ABP6QGW9_9ACTN</name>
<evidence type="ECO:0000313" key="2">
    <source>
        <dbReference type="EMBL" id="GAA3229773.1"/>
    </source>
</evidence>
<dbReference type="RefSeq" id="WP_344835053.1">
    <property type="nucleotide sequence ID" value="NZ_BAAAUV010000019.1"/>
</dbReference>
<evidence type="ECO:0000313" key="3">
    <source>
        <dbReference type="Proteomes" id="UP001501237"/>
    </source>
</evidence>
<dbReference type="InterPro" id="IPR007278">
    <property type="entry name" value="DUF397"/>
</dbReference>
<accession>A0ABP6QGW9</accession>